<proteinExistence type="predicted"/>
<organism evidence="1 2">
    <name type="scientific">Mytilus edulis</name>
    <name type="common">Blue mussel</name>
    <dbReference type="NCBI Taxonomy" id="6550"/>
    <lineage>
        <taxon>Eukaryota</taxon>
        <taxon>Metazoa</taxon>
        <taxon>Spiralia</taxon>
        <taxon>Lophotrochozoa</taxon>
        <taxon>Mollusca</taxon>
        <taxon>Bivalvia</taxon>
        <taxon>Autobranchia</taxon>
        <taxon>Pteriomorphia</taxon>
        <taxon>Mytilida</taxon>
        <taxon>Mytiloidea</taxon>
        <taxon>Mytilidae</taxon>
        <taxon>Mytilinae</taxon>
        <taxon>Mytilus</taxon>
    </lineage>
</organism>
<accession>A0A8S3U2J2</accession>
<gene>
    <name evidence="1" type="ORF">MEDL_50142</name>
</gene>
<dbReference type="OrthoDB" id="6124647at2759"/>
<evidence type="ECO:0000313" key="1">
    <source>
        <dbReference type="EMBL" id="CAG2237706.1"/>
    </source>
</evidence>
<name>A0A8S3U2J2_MYTED</name>
<comment type="caution">
    <text evidence="1">The sequence shown here is derived from an EMBL/GenBank/DDBJ whole genome shotgun (WGS) entry which is preliminary data.</text>
</comment>
<dbReference type="EMBL" id="CAJPWZ010002400">
    <property type="protein sequence ID" value="CAG2237706.1"/>
    <property type="molecule type" value="Genomic_DNA"/>
</dbReference>
<dbReference type="Proteomes" id="UP000683360">
    <property type="component" value="Unassembled WGS sequence"/>
</dbReference>
<sequence>MFKFGFYCRKHYSFIRKTDNYFKIRYLKMMRFETMSLSMLLTIMSVAAYTPTEKKLGLHGVNKVLQLDNGVGRDIGGHRGESLSVLDVIDANRRAGSDRRISAVSEIIRSSSFQNSAGIASNNGINKNCHYECGVDKLCNLGQKCVRDGCDSYCVQVSSGSVIGESGLSGSIRSGNGNTVSEIIRGSSSDISRLSSIDGSKCSYGCGENKLCASGHKCIHEGCNSYCVQLSSGSLIGSGQSLTGRVGLSKNGHLETIGSSGSMSGHTGSDILDAISARRSGINALDTITSRRSGMDVLDTISSRRVGSVGSSGSIIVSQSVVGDDSECRKLCHTDLDCPTTKYCTTVDCHRICRRRPSKGYSG</sequence>
<keyword evidence="2" id="KW-1185">Reference proteome</keyword>
<evidence type="ECO:0000313" key="2">
    <source>
        <dbReference type="Proteomes" id="UP000683360"/>
    </source>
</evidence>
<dbReference type="AlphaFoldDB" id="A0A8S3U2J2"/>
<reference evidence="1" key="1">
    <citation type="submission" date="2021-03" db="EMBL/GenBank/DDBJ databases">
        <authorList>
            <person name="Bekaert M."/>
        </authorList>
    </citation>
    <scope>NUCLEOTIDE SEQUENCE</scope>
</reference>
<protein>
    <submittedName>
        <fullName evidence="1">Uncharacterized protein</fullName>
    </submittedName>
</protein>